<dbReference type="InterPro" id="IPR016117">
    <property type="entry name" value="ArgJ-like_dom_sf"/>
</dbReference>
<dbReference type="Pfam" id="PF03576">
    <property type="entry name" value="Peptidase_S58"/>
    <property type="match status" value="1"/>
</dbReference>
<reference evidence="3" key="1">
    <citation type="journal article" date="2007" name="Int. J. Syst. Evol. Microbiol.">
        <title>Luteimonas composti sp. nov., a moderately thermophilic bacterium isolated from food waste.</title>
        <authorList>
            <person name="Young C.C."/>
            <person name="Kampfer P."/>
            <person name="Chen W.M."/>
            <person name="Yen W.S."/>
            <person name="Arun A.B."/>
            <person name="Lai W.A."/>
            <person name="Shen F.T."/>
            <person name="Rekha P.D."/>
            <person name="Lin K.Y."/>
            <person name="Chou J.H."/>
        </authorList>
    </citation>
    <scope>NUCLEOTIDE SEQUENCE</scope>
    <source>
        <strain evidence="3">CC-YY355</strain>
    </source>
</reference>
<dbReference type="PANTHER" id="PTHR36512:SF3">
    <property type="entry name" value="BLR5678 PROTEIN"/>
    <property type="match status" value="1"/>
</dbReference>
<proteinExistence type="inferred from homology"/>
<name>A0ABT6MNX4_9GAMM</name>
<dbReference type="InterPro" id="IPR005321">
    <property type="entry name" value="Peptidase_S58_DmpA"/>
</dbReference>
<feature type="signal peptide" evidence="2">
    <location>
        <begin position="1"/>
        <end position="24"/>
    </location>
</feature>
<evidence type="ECO:0000256" key="2">
    <source>
        <dbReference type="SAM" id="SignalP"/>
    </source>
</evidence>
<dbReference type="RefSeq" id="WP_280941499.1">
    <property type="nucleotide sequence ID" value="NZ_JARYGX010000009.1"/>
</dbReference>
<evidence type="ECO:0000256" key="1">
    <source>
        <dbReference type="ARBA" id="ARBA00007068"/>
    </source>
</evidence>
<comment type="caution">
    <text evidence="3">The sequence shown here is derived from an EMBL/GenBank/DDBJ whole genome shotgun (WGS) entry which is preliminary data.</text>
</comment>
<protein>
    <submittedName>
        <fullName evidence="3">P1 family peptidase</fullName>
    </submittedName>
</protein>
<reference evidence="3" key="2">
    <citation type="submission" date="2023-04" db="EMBL/GenBank/DDBJ databases">
        <authorList>
            <person name="Sun J.-Q."/>
        </authorList>
    </citation>
    <scope>NUCLEOTIDE SEQUENCE</scope>
    <source>
        <strain evidence="3">CC-YY355</strain>
    </source>
</reference>
<dbReference type="Gene3D" id="3.60.70.12">
    <property type="entry name" value="L-amino peptidase D-ALA esterase/amidase"/>
    <property type="match status" value="1"/>
</dbReference>
<feature type="chain" id="PRO_5046155245" evidence="2">
    <location>
        <begin position="25"/>
        <end position="380"/>
    </location>
</feature>
<dbReference type="EMBL" id="JARYGX010000009">
    <property type="protein sequence ID" value="MDH7452301.1"/>
    <property type="molecule type" value="Genomic_DNA"/>
</dbReference>
<dbReference type="SUPFAM" id="SSF56266">
    <property type="entry name" value="DmpA/ArgJ-like"/>
    <property type="match status" value="1"/>
</dbReference>
<accession>A0ABT6MNX4</accession>
<sequence>MASTHWLRTPLLAGMLATTVSANAANADERPRAREAGVTIGVLAPGPRNAIVDVAGVAVGHATVIEGDRIRTGVTAIVPHPGDLYRERVPAAIVVGNGYGKLLGISQVDELGELETPILLTGTLGVWRAADALVEWQLARPGMEEVRSLNPVVGETNDGYLNDIRARPLRPEHVRRALDTASADNLEEGAVGAGTGTVAFGWKGGIGTSSRRLEQSRGGYTVGVLVQSNFGGRLTIGGVALDALRPERLAAHQAPPADGDGSIMIVVATDAPLDARLLRRLALRALLGLGRTGGSMSNGSGDYVIAFSTAPGLRRAGDGTAPAPAAKVVPNDAMTPLFEAVAEATEEAIVNSLFRARDMDGHRGAVQALPLERVLPLLRR</sequence>
<comment type="similarity">
    <text evidence="1">Belongs to the peptidase S58 family.</text>
</comment>
<keyword evidence="2" id="KW-0732">Signal</keyword>
<keyword evidence="4" id="KW-1185">Reference proteome</keyword>
<gene>
    <name evidence="3" type="ORF">QF205_04275</name>
</gene>
<evidence type="ECO:0000313" key="3">
    <source>
        <dbReference type="EMBL" id="MDH7452301.1"/>
    </source>
</evidence>
<dbReference type="PANTHER" id="PTHR36512">
    <property type="entry name" value="D-AMINOPEPTIDASE"/>
    <property type="match status" value="1"/>
</dbReference>
<dbReference type="Proteomes" id="UP001160550">
    <property type="component" value="Unassembled WGS sequence"/>
</dbReference>
<evidence type="ECO:0000313" key="4">
    <source>
        <dbReference type="Proteomes" id="UP001160550"/>
    </source>
</evidence>
<organism evidence="3 4">
    <name type="scientific">Luteimonas composti</name>
    <dbReference type="NCBI Taxonomy" id="398257"/>
    <lineage>
        <taxon>Bacteria</taxon>
        <taxon>Pseudomonadati</taxon>
        <taxon>Pseudomonadota</taxon>
        <taxon>Gammaproteobacteria</taxon>
        <taxon>Lysobacterales</taxon>
        <taxon>Lysobacteraceae</taxon>
        <taxon>Luteimonas</taxon>
    </lineage>
</organism>